<dbReference type="RefSeq" id="WP_144358324.1">
    <property type="nucleotide sequence ID" value="NZ_VMRS01000030.1"/>
</dbReference>
<keyword evidence="4 6" id="KW-0238">DNA-binding</keyword>
<evidence type="ECO:0000256" key="3">
    <source>
        <dbReference type="ARBA" id="ARBA00023082"/>
    </source>
</evidence>
<dbReference type="Proteomes" id="UP000316649">
    <property type="component" value="Unassembled WGS sequence"/>
</dbReference>
<dbReference type="GO" id="GO:0006352">
    <property type="term" value="P:DNA-templated transcription initiation"/>
    <property type="evidence" value="ECO:0007669"/>
    <property type="project" value="UniProtKB-UniRule"/>
</dbReference>
<feature type="DNA-binding region" description="H-T-H motif" evidence="6">
    <location>
        <begin position="207"/>
        <end position="226"/>
    </location>
</feature>
<dbReference type="NCBIfam" id="TIGR02479">
    <property type="entry name" value="FliA_WhiG"/>
    <property type="match status" value="1"/>
</dbReference>
<dbReference type="PANTHER" id="PTHR30385:SF7">
    <property type="entry name" value="RNA POLYMERASE SIGMA FACTOR FLIA"/>
    <property type="match status" value="1"/>
</dbReference>
<feature type="region of interest" description="Sigma-70 factor domain-4" evidence="6">
    <location>
        <begin position="185"/>
        <end position="233"/>
    </location>
</feature>
<evidence type="ECO:0000313" key="11">
    <source>
        <dbReference type="Proteomes" id="UP000316649"/>
    </source>
</evidence>
<dbReference type="InterPro" id="IPR013324">
    <property type="entry name" value="RNA_pol_sigma_r3/r4-like"/>
</dbReference>
<feature type="domain" description="RNA polymerase sigma-70 region 4" evidence="9">
    <location>
        <begin position="185"/>
        <end position="233"/>
    </location>
</feature>
<evidence type="ECO:0000313" key="10">
    <source>
        <dbReference type="EMBL" id="TVO76308.1"/>
    </source>
</evidence>
<protein>
    <recommendedName>
        <fullName evidence="6">RNA polymerase sigma factor FliA</fullName>
    </recommendedName>
    <alternativeName>
        <fullName evidence="6">RNA polymerase sigma factor for flagellar operon</fullName>
    </alternativeName>
    <alternativeName>
        <fullName evidence="6">Sigma F</fullName>
    </alternativeName>
    <alternativeName>
        <fullName evidence="6">Sigma-28</fullName>
    </alternativeName>
</protein>
<keyword evidence="1 6" id="KW-0963">Cytoplasm</keyword>
<gene>
    <name evidence="6" type="primary">fliA</name>
    <name evidence="10" type="ORF">FHP88_07025</name>
</gene>
<dbReference type="InterPro" id="IPR013325">
    <property type="entry name" value="RNA_pol_sigma_r2"/>
</dbReference>
<dbReference type="EMBL" id="VMNH01000006">
    <property type="protein sequence ID" value="TVO76308.1"/>
    <property type="molecule type" value="Genomic_DNA"/>
</dbReference>
<dbReference type="InterPro" id="IPR000943">
    <property type="entry name" value="RNA_pol_sigma70"/>
</dbReference>
<dbReference type="Pfam" id="PF04545">
    <property type="entry name" value="Sigma70_r4"/>
    <property type="match status" value="1"/>
</dbReference>
<dbReference type="SUPFAM" id="SSF88659">
    <property type="entry name" value="Sigma3 and sigma4 domains of RNA polymerase sigma factors"/>
    <property type="match status" value="2"/>
</dbReference>
<name>A0A558DK96_9GAMM</name>
<dbReference type="GO" id="GO:0016987">
    <property type="term" value="F:sigma factor activity"/>
    <property type="evidence" value="ECO:0007669"/>
    <property type="project" value="UniProtKB-UniRule"/>
</dbReference>
<accession>A0A558DK96</accession>
<dbReference type="PRINTS" id="PR00046">
    <property type="entry name" value="SIGMA70FCT"/>
</dbReference>
<dbReference type="GO" id="GO:0003677">
    <property type="term" value="F:DNA binding"/>
    <property type="evidence" value="ECO:0007669"/>
    <property type="project" value="UniProtKB-UniRule"/>
</dbReference>
<organism evidence="10 11">
    <name type="scientific">Sedimenticola selenatireducens</name>
    <dbReference type="NCBI Taxonomy" id="191960"/>
    <lineage>
        <taxon>Bacteria</taxon>
        <taxon>Pseudomonadati</taxon>
        <taxon>Pseudomonadota</taxon>
        <taxon>Gammaproteobacteria</taxon>
        <taxon>Chromatiales</taxon>
        <taxon>Sedimenticolaceae</taxon>
        <taxon>Sedimenticola</taxon>
    </lineage>
</organism>
<dbReference type="SUPFAM" id="SSF88946">
    <property type="entry name" value="Sigma2 domain of RNA polymerase sigma factors"/>
    <property type="match status" value="1"/>
</dbReference>
<evidence type="ECO:0000256" key="6">
    <source>
        <dbReference type="HAMAP-Rule" id="MF_00962"/>
    </source>
</evidence>
<dbReference type="NCBIfam" id="TIGR02937">
    <property type="entry name" value="sigma70-ECF"/>
    <property type="match status" value="1"/>
</dbReference>
<dbReference type="InterPro" id="IPR007627">
    <property type="entry name" value="RNA_pol_sigma70_r2"/>
</dbReference>
<comment type="subcellular location">
    <subcellularLocation>
        <location evidence="6">Cytoplasm</location>
    </subcellularLocation>
</comment>
<proteinExistence type="inferred from homology"/>
<dbReference type="NCBIfam" id="NF005413">
    <property type="entry name" value="PRK06986.1"/>
    <property type="match status" value="1"/>
</dbReference>
<feature type="region of interest" description="Sigma-70 factor domain-2" evidence="6">
    <location>
        <begin position="18"/>
        <end position="90"/>
    </location>
</feature>
<dbReference type="PANTHER" id="PTHR30385">
    <property type="entry name" value="SIGMA FACTOR F FLAGELLAR"/>
    <property type="match status" value="1"/>
</dbReference>
<comment type="function">
    <text evidence="6">Sigma factors are initiation factors that promote the attachment of RNA polymerase to specific initiation sites and are then released. This sigma factor controls the expression of flagella-related genes.</text>
</comment>
<dbReference type="Pfam" id="PF04539">
    <property type="entry name" value="Sigma70_r3"/>
    <property type="match status" value="1"/>
</dbReference>
<dbReference type="InterPro" id="IPR012845">
    <property type="entry name" value="RNA_pol_sigma_FliA_WhiG"/>
</dbReference>
<comment type="similarity">
    <text evidence="6">Belongs to the sigma-70 factor family. FliA subfamily.</text>
</comment>
<feature type="domain" description="RNA polymerase sigma-70 region 3" evidence="7">
    <location>
        <begin position="98"/>
        <end position="151"/>
    </location>
</feature>
<dbReference type="CDD" id="cd06171">
    <property type="entry name" value="Sigma70_r4"/>
    <property type="match status" value="1"/>
</dbReference>
<dbReference type="Pfam" id="PF04542">
    <property type="entry name" value="Sigma70_r2"/>
    <property type="match status" value="1"/>
</dbReference>
<evidence type="ECO:0000259" key="9">
    <source>
        <dbReference type="Pfam" id="PF04545"/>
    </source>
</evidence>
<dbReference type="Gene3D" id="1.10.1740.10">
    <property type="match status" value="1"/>
</dbReference>
<dbReference type="InterPro" id="IPR007624">
    <property type="entry name" value="RNA_pol_sigma70_r3"/>
</dbReference>
<keyword evidence="5 6" id="KW-0804">Transcription</keyword>
<dbReference type="HAMAP" id="MF_00962">
    <property type="entry name" value="Sigma70_FliA"/>
    <property type="match status" value="1"/>
</dbReference>
<evidence type="ECO:0000256" key="4">
    <source>
        <dbReference type="ARBA" id="ARBA00023125"/>
    </source>
</evidence>
<dbReference type="OrthoDB" id="9799825at2"/>
<dbReference type="AlphaFoldDB" id="A0A558DK96"/>
<keyword evidence="3 6" id="KW-0731">Sigma factor</keyword>
<dbReference type="GO" id="GO:0005737">
    <property type="term" value="C:cytoplasm"/>
    <property type="evidence" value="ECO:0007669"/>
    <property type="project" value="UniProtKB-SubCell"/>
</dbReference>
<dbReference type="FunFam" id="1.10.1740.10:FF:000002">
    <property type="entry name" value="RNA polymerase sigma factor FliA"/>
    <property type="match status" value="1"/>
</dbReference>
<comment type="caution">
    <text evidence="6">Lacks conserved residue(s) required for the propagation of feature annotation.</text>
</comment>
<dbReference type="Gene3D" id="1.20.140.160">
    <property type="match status" value="1"/>
</dbReference>
<dbReference type="GO" id="GO:0003899">
    <property type="term" value="F:DNA-directed RNA polymerase activity"/>
    <property type="evidence" value="ECO:0007669"/>
    <property type="project" value="InterPro"/>
</dbReference>
<reference evidence="10 11" key="1">
    <citation type="submission" date="2019-07" db="EMBL/GenBank/DDBJ databases">
        <title>The pathways for chlorine oxyanion respiration interact through the shared metabolite chlorate.</title>
        <authorList>
            <person name="Barnum T.P."/>
            <person name="Cheng Y."/>
            <person name="Hill K.A."/>
            <person name="Lucas L.N."/>
            <person name="Carlson H.K."/>
            <person name="Coates J.D."/>
        </authorList>
    </citation>
    <scope>NUCLEOTIDE SEQUENCE [LARGE SCALE GENOMIC DNA]</scope>
    <source>
        <strain evidence="10 11">BK-1</strain>
    </source>
</reference>
<evidence type="ECO:0000256" key="1">
    <source>
        <dbReference type="ARBA" id="ARBA00022490"/>
    </source>
</evidence>
<comment type="caution">
    <text evidence="10">The sequence shown here is derived from an EMBL/GenBank/DDBJ whole genome shotgun (WGS) entry which is preliminary data.</text>
</comment>
<keyword evidence="2 6" id="KW-0805">Transcription regulation</keyword>
<dbReference type="PIRSF" id="PIRSF000770">
    <property type="entry name" value="RNA_pol_sigma-SigE/K"/>
    <property type="match status" value="1"/>
</dbReference>
<keyword evidence="11" id="KW-1185">Reference proteome</keyword>
<dbReference type="InterPro" id="IPR007630">
    <property type="entry name" value="RNA_pol_sigma70_r4"/>
</dbReference>
<dbReference type="InterPro" id="IPR014284">
    <property type="entry name" value="RNA_pol_sigma-70_dom"/>
</dbReference>
<sequence length="246" mass="27606">MNGLATYNAIQEMDSDTLVNRHAPLVKRIAYHLMNRLPPNVQADDLIQAGMIGLLEASRNYDPSQGASFETYAGIRIRGAMLDEIRRSDWTPRSVHRKARMVADAMRSIENEQGRDARDVEVAEVLDMSLVQYHRILQDASGCRIFSIEELQSVGELPYEGGNSDISGPFDGMQKDAFKKALAEAIAGLPERERLVIALYYDEEMNLREIGQVLGVSESRVCQIHSQATLRLRSRLADWLSDTDPV</sequence>
<evidence type="ECO:0000256" key="2">
    <source>
        <dbReference type="ARBA" id="ARBA00023015"/>
    </source>
</evidence>
<feature type="short sequence motif" description="Interaction with polymerase core subunit RpoC" evidence="6">
    <location>
        <begin position="45"/>
        <end position="48"/>
    </location>
</feature>
<evidence type="ECO:0000256" key="5">
    <source>
        <dbReference type="ARBA" id="ARBA00023163"/>
    </source>
</evidence>
<evidence type="ECO:0000259" key="7">
    <source>
        <dbReference type="Pfam" id="PF04539"/>
    </source>
</evidence>
<feature type="domain" description="RNA polymerase sigma-70 region 2" evidence="8">
    <location>
        <begin position="18"/>
        <end position="91"/>
    </location>
</feature>
<evidence type="ECO:0000259" key="8">
    <source>
        <dbReference type="Pfam" id="PF04542"/>
    </source>
</evidence>
<dbReference type="InterPro" id="IPR028617">
    <property type="entry name" value="Sigma70_FliA"/>
</dbReference>